<gene>
    <name evidence="2" type="ORF">PAPOLLO_LOCUS5028</name>
</gene>
<reference evidence="2" key="1">
    <citation type="submission" date="2021-04" db="EMBL/GenBank/DDBJ databases">
        <authorList>
            <person name="Tunstrom K."/>
        </authorList>
    </citation>
    <scope>NUCLEOTIDE SEQUENCE</scope>
</reference>
<dbReference type="Proteomes" id="UP000691718">
    <property type="component" value="Unassembled WGS sequence"/>
</dbReference>
<protein>
    <submittedName>
        <fullName evidence="2">(apollo) hypothetical protein</fullName>
    </submittedName>
</protein>
<accession>A0A8S3WD68</accession>
<evidence type="ECO:0000256" key="1">
    <source>
        <dbReference type="SAM" id="MobiDB-lite"/>
    </source>
</evidence>
<comment type="caution">
    <text evidence="2">The sequence shown here is derived from an EMBL/GenBank/DDBJ whole genome shotgun (WGS) entry which is preliminary data.</text>
</comment>
<evidence type="ECO:0000313" key="2">
    <source>
        <dbReference type="EMBL" id="CAG4954064.1"/>
    </source>
</evidence>
<keyword evidence="3" id="KW-1185">Reference proteome</keyword>
<proteinExistence type="predicted"/>
<dbReference type="AlphaFoldDB" id="A0A8S3WD68"/>
<feature type="region of interest" description="Disordered" evidence="1">
    <location>
        <begin position="1"/>
        <end position="28"/>
    </location>
</feature>
<organism evidence="2 3">
    <name type="scientific">Parnassius apollo</name>
    <name type="common">Apollo butterfly</name>
    <name type="synonym">Papilio apollo</name>
    <dbReference type="NCBI Taxonomy" id="110799"/>
    <lineage>
        <taxon>Eukaryota</taxon>
        <taxon>Metazoa</taxon>
        <taxon>Ecdysozoa</taxon>
        <taxon>Arthropoda</taxon>
        <taxon>Hexapoda</taxon>
        <taxon>Insecta</taxon>
        <taxon>Pterygota</taxon>
        <taxon>Neoptera</taxon>
        <taxon>Endopterygota</taxon>
        <taxon>Lepidoptera</taxon>
        <taxon>Glossata</taxon>
        <taxon>Ditrysia</taxon>
        <taxon>Papilionoidea</taxon>
        <taxon>Papilionidae</taxon>
        <taxon>Parnassiinae</taxon>
        <taxon>Parnassini</taxon>
        <taxon>Parnassius</taxon>
        <taxon>Parnassius</taxon>
    </lineage>
</organism>
<dbReference type="EMBL" id="CAJQZP010000288">
    <property type="protein sequence ID" value="CAG4954064.1"/>
    <property type="molecule type" value="Genomic_DNA"/>
</dbReference>
<evidence type="ECO:0000313" key="3">
    <source>
        <dbReference type="Proteomes" id="UP000691718"/>
    </source>
</evidence>
<name>A0A8S3WD68_PARAO</name>
<sequence length="130" mass="13896">MRRTPPVTGADYWARDDPANAKPAGGDDGCEGLMGGRAAPRAWLAVRTLSHPAPAPDALWQPPDSGPLRVLLYSIIHISGRHLTGDAQTRRRFMVESCAQAGLCIFNFCQGTALTTHSKVLTDCADVAVL</sequence>